<dbReference type="GO" id="GO:0005634">
    <property type="term" value="C:nucleus"/>
    <property type="evidence" value="ECO:0007669"/>
    <property type="project" value="UniProtKB-SubCell"/>
</dbReference>
<name>A0A7J7TAR6_PIPKU</name>
<dbReference type="EMBL" id="JACAGB010000030">
    <property type="protein sequence ID" value="KAF6297493.1"/>
    <property type="molecule type" value="Genomic_DNA"/>
</dbReference>
<evidence type="ECO:0000256" key="7">
    <source>
        <dbReference type="ARBA" id="ARBA00022588"/>
    </source>
</evidence>
<dbReference type="SMART" id="SM01284">
    <property type="entry name" value="ECSIT_Cterm"/>
    <property type="match status" value="1"/>
</dbReference>
<evidence type="ECO:0000313" key="18">
    <source>
        <dbReference type="Proteomes" id="UP000558488"/>
    </source>
</evidence>
<evidence type="ECO:0000256" key="10">
    <source>
        <dbReference type="ARBA" id="ARBA00023128"/>
    </source>
</evidence>
<keyword evidence="7" id="KW-0399">Innate immunity</keyword>
<dbReference type="PANTHER" id="PTHR13113:SF1">
    <property type="entry name" value="EVOLUTIONARILY CONSERVED SIGNALING INTERMEDIATE IN TOLL PATHWAY, MITOCHONDRIAL"/>
    <property type="match status" value="1"/>
</dbReference>
<evidence type="ECO:0000256" key="6">
    <source>
        <dbReference type="ARBA" id="ARBA00022490"/>
    </source>
</evidence>
<evidence type="ECO:0000256" key="3">
    <source>
        <dbReference type="ARBA" id="ARBA00004496"/>
    </source>
</evidence>
<evidence type="ECO:0000256" key="11">
    <source>
        <dbReference type="ARBA" id="ARBA00023242"/>
    </source>
</evidence>
<evidence type="ECO:0000259" key="16">
    <source>
        <dbReference type="SMART" id="SM01284"/>
    </source>
</evidence>
<dbReference type="Proteomes" id="UP000558488">
    <property type="component" value="Unassembled WGS sequence"/>
</dbReference>
<dbReference type="GO" id="GO:0007178">
    <property type="term" value="P:cell surface receptor protein serine/threonine kinase signaling pathway"/>
    <property type="evidence" value="ECO:0007669"/>
    <property type="project" value="TreeGrafter"/>
</dbReference>
<keyword evidence="18" id="KW-1185">Reference proteome</keyword>
<organism evidence="17 18">
    <name type="scientific">Pipistrellus kuhlii</name>
    <name type="common">Kuhl's pipistrelle</name>
    <dbReference type="NCBI Taxonomy" id="59472"/>
    <lineage>
        <taxon>Eukaryota</taxon>
        <taxon>Metazoa</taxon>
        <taxon>Chordata</taxon>
        <taxon>Craniata</taxon>
        <taxon>Vertebrata</taxon>
        <taxon>Euteleostomi</taxon>
        <taxon>Mammalia</taxon>
        <taxon>Eutheria</taxon>
        <taxon>Laurasiatheria</taxon>
        <taxon>Chiroptera</taxon>
        <taxon>Yangochiroptera</taxon>
        <taxon>Vespertilionidae</taxon>
        <taxon>Pipistrellus</taxon>
    </lineage>
</organism>
<evidence type="ECO:0000256" key="4">
    <source>
        <dbReference type="ARBA" id="ARBA00007674"/>
    </source>
</evidence>
<protein>
    <recommendedName>
        <fullName evidence="5">Evolutionarily conserved signaling intermediate in Toll pathway, mitochondrial</fullName>
    </recommendedName>
</protein>
<evidence type="ECO:0000256" key="9">
    <source>
        <dbReference type="ARBA" id="ARBA00022946"/>
    </source>
</evidence>
<sequence length="375" mass="41975">MLARGLSRGWRGICAAALTGAPFSQVPSQAPRGLHCSVAAPSSGSSLVPRPPEPPRQLAKPPAPHEELFRLAPGGARDRASFVQAVQNFGQHNVHKRGHVDFIYLALRKMRDYGVERDLAVYNLLLQIFGRKSYPMLKFVRMKLWFTRFKNVNPFPVPRDLPTDPVDLATLGLRRIEPDLSAKVTIYQMASSRDSTGTADPTEQHIVGIQSPGQQAALARHSPARPVFVEGPFSLWLRDKCVYYHILRADLEPPEEREVEEIPEEWNLYYPMQLDLKYGRSAWDDYEFDIDEVEEGPVFAICMAGAHDQATLAKWIQGLQETNPALAQIPVIFRLTASTGELLASSSGLEEPCPPPAQEEEEEEDKTQRQQQGQS</sequence>
<reference evidence="17 18" key="1">
    <citation type="journal article" date="2020" name="Nature">
        <title>Six reference-quality genomes reveal evolution of bat adaptations.</title>
        <authorList>
            <person name="Jebb D."/>
            <person name="Huang Z."/>
            <person name="Pippel M."/>
            <person name="Hughes G.M."/>
            <person name="Lavrichenko K."/>
            <person name="Devanna P."/>
            <person name="Winkler S."/>
            <person name="Jermiin L.S."/>
            <person name="Skirmuntt E.C."/>
            <person name="Katzourakis A."/>
            <person name="Burkitt-Gray L."/>
            <person name="Ray D.A."/>
            <person name="Sullivan K.A.M."/>
            <person name="Roscito J.G."/>
            <person name="Kirilenko B.M."/>
            <person name="Davalos L.M."/>
            <person name="Corthals A.P."/>
            <person name="Power M.L."/>
            <person name="Jones G."/>
            <person name="Ransome R.D."/>
            <person name="Dechmann D.K.N."/>
            <person name="Locatelli A.G."/>
            <person name="Puechmaille S.J."/>
            <person name="Fedrigo O."/>
            <person name="Jarvis E.D."/>
            <person name="Hiller M."/>
            <person name="Vernes S.C."/>
            <person name="Myers E.W."/>
            <person name="Teeling E.C."/>
        </authorList>
    </citation>
    <scope>NUCLEOTIDE SEQUENCE [LARGE SCALE GENOMIC DNA]</scope>
    <source>
        <strain evidence="17">MPipKuh1</strain>
        <tissue evidence="17">Flight muscle</tissue>
    </source>
</reference>
<keyword evidence="11" id="KW-0539">Nucleus</keyword>
<accession>A0A7J7TAR6</accession>
<evidence type="ECO:0000313" key="17">
    <source>
        <dbReference type="EMBL" id="KAF6297493.1"/>
    </source>
</evidence>
<evidence type="ECO:0000256" key="13">
    <source>
        <dbReference type="ARBA" id="ARBA00045816"/>
    </source>
</evidence>
<feature type="region of interest" description="Disordered" evidence="15">
    <location>
        <begin position="41"/>
        <end position="62"/>
    </location>
</feature>
<dbReference type="InterPro" id="IPR029342">
    <property type="entry name" value="ECIST_C"/>
</dbReference>
<dbReference type="InterPro" id="IPR046448">
    <property type="entry name" value="ECSIT_N"/>
</dbReference>
<evidence type="ECO:0000256" key="8">
    <source>
        <dbReference type="ARBA" id="ARBA00022859"/>
    </source>
</evidence>
<evidence type="ECO:0000256" key="14">
    <source>
        <dbReference type="ARBA" id="ARBA00046917"/>
    </source>
</evidence>
<dbReference type="PANTHER" id="PTHR13113">
    <property type="entry name" value="ECSIT EVOLUTIONARILY CONSERVED SIGNALING INTERMEDIATE IN TOLL PATHWAYS"/>
    <property type="match status" value="1"/>
</dbReference>
<evidence type="ECO:0000256" key="15">
    <source>
        <dbReference type="SAM" id="MobiDB-lite"/>
    </source>
</evidence>
<proteinExistence type="inferred from homology"/>
<keyword evidence="8" id="KW-0391">Immunity</keyword>
<dbReference type="Pfam" id="PF06239">
    <property type="entry name" value="ECSIT_N"/>
    <property type="match status" value="1"/>
</dbReference>
<evidence type="ECO:0000256" key="12">
    <source>
        <dbReference type="ARBA" id="ARBA00029396"/>
    </source>
</evidence>
<keyword evidence="6" id="KW-0963">Cytoplasm</keyword>
<keyword evidence="9" id="KW-0809">Transit peptide</keyword>
<gene>
    <name evidence="17" type="ORF">mPipKuh1_004201</name>
</gene>
<evidence type="ECO:0000256" key="5">
    <source>
        <dbReference type="ARBA" id="ARBA00019998"/>
    </source>
</evidence>
<dbReference type="Pfam" id="PF14784">
    <property type="entry name" value="ECSIT_C"/>
    <property type="match status" value="1"/>
</dbReference>
<evidence type="ECO:0000256" key="1">
    <source>
        <dbReference type="ARBA" id="ARBA00004123"/>
    </source>
</evidence>
<comment type="subcellular location">
    <subcellularLocation>
        <location evidence="3">Cytoplasm</location>
    </subcellularLocation>
    <subcellularLocation>
        <location evidence="2">Mitochondrion</location>
    </subcellularLocation>
    <subcellularLocation>
        <location evidence="1">Nucleus</location>
    </subcellularLocation>
</comment>
<dbReference type="GO" id="GO:0045087">
    <property type="term" value="P:innate immune response"/>
    <property type="evidence" value="ECO:0007669"/>
    <property type="project" value="UniProtKB-KW"/>
</dbReference>
<dbReference type="InterPro" id="IPR010418">
    <property type="entry name" value="ECSIT"/>
</dbReference>
<feature type="region of interest" description="Disordered" evidence="15">
    <location>
        <begin position="343"/>
        <end position="375"/>
    </location>
</feature>
<comment type="subunit">
    <text evidence="14">Interacts with MAP3K1, SMAD4 and TRAF6. Interacts with SMAD1 only after BMP4-treatment. Part of the mitochondrial complex I assembly/MCIA complex that comprises at least the core subunits TMEM126B, NDUFAF1, ECSIT and ACAD9 and complement subunits such as COA1 and TMEM186. Interacts with NDUFAF1. Interacts with ACAD9. Interacts with TRIM59. Interacts with TMEM70 and TMEM242. Interacts (when ubiquitinated) with NF-kappa-B subunits RELA and NFKB1. Interacts with RIGI, IFIT1 and MAVS; these interactions promote RLR-mediated type I IFN induction. Interacts with SQSTM1; this interaction inhibits TLR4 signaling via functional regulation of the TRAF6-ECSIT complex. Interacts with cereblon/CRBN; this interaction inhibits the ubiquitination of ECSIT.</text>
</comment>
<evidence type="ECO:0000256" key="2">
    <source>
        <dbReference type="ARBA" id="ARBA00004173"/>
    </source>
</evidence>
<feature type="domain" description="ECSIT C-terminal" evidence="16">
    <location>
        <begin position="211"/>
        <end position="336"/>
    </location>
</feature>
<comment type="similarity">
    <text evidence="4">Belongs to the ECSIT family.</text>
</comment>
<keyword evidence="10" id="KW-0496">Mitochondrion</keyword>
<comment type="function">
    <text evidence="13">Adapter protein that plays a role in different signaling pathways including TLRs and IL-1 pathways or innate antiviral induction signaling. Plays a role in the activation of NF-kappa-B by forming a signal complex with TRAF6 and TAK1/MAP3K7 to activate TAK1/MAP3K7 leading to activation of IKKs. Once ubiquitinated, interacts with the dissociated RELA and NFKB1 proteins and translocates to the nucleus where it induces NF-kappa-B-dependent gene expression. Plays a role in innate antiviral immune response by bridging the pattern recognition receptors RIGI and MDA5/IFIT1 to the MAVS complex at the mitochondrion. Promotes proteolytic activation of MAP3K1. Involved in the BMP signaling pathway. Required for normal embryonic development.</text>
</comment>
<dbReference type="AlphaFoldDB" id="A0A7J7TAR6"/>
<dbReference type="GO" id="GO:0005739">
    <property type="term" value="C:mitochondrion"/>
    <property type="evidence" value="ECO:0007669"/>
    <property type="project" value="UniProtKB-SubCell"/>
</dbReference>
<comment type="function">
    <text evidence="12">As part of the MCIA complex, involved in the assembly of the mitochondrial complex I.</text>
</comment>
<comment type="caution">
    <text evidence="17">The sequence shown here is derived from an EMBL/GenBank/DDBJ whole genome shotgun (WGS) entry which is preliminary data.</text>
</comment>